<accession>A0A0A9CAT0</accession>
<evidence type="ECO:0000313" key="1">
    <source>
        <dbReference type="EMBL" id="JAD70515.1"/>
    </source>
</evidence>
<dbReference type="AlphaFoldDB" id="A0A0A9CAT0"/>
<proteinExistence type="predicted"/>
<reference evidence="1" key="2">
    <citation type="journal article" date="2015" name="Data Brief">
        <title>Shoot transcriptome of the giant reed, Arundo donax.</title>
        <authorList>
            <person name="Barrero R.A."/>
            <person name="Guerrero F.D."/>
            <person name="Moolhuijzen P."/>
            <person name="Goolsby J.A."/>
            <person name="Tidwell J."/>
            <person name="Bellgard S.E."/>
            <person name="Bellgard M.I."/>
        </authorList>
    </citation>
    <scope>NUCLEOTIDE SEQUENCE</scope>
    <source>
        <tissue evidence="1">Shoot tissue taken approximately 20 cm above the soil surface</tissue>
    </source>
</reference>
<name>A0A0A9CAT0_ARUDO</name>
<reference evidence="1" key="1">
    <citation type="submission" date="2014-09" db="EMBL/GenBank/DDBJ databases">
        <authorList>
            <person name="Magalhaes I.L.F."/>
            <person name="Oliveira U."/>
            <person name="Santos F.R."/>
            <person name="Vidigal T.H.D.A."/>
            <person name="Brescovit A.D."/>
            <person name="Santos A.J."/>
        </authorList>
    </citation>
    <scope>NUCLEOTIDE SEQUENCE</scope>
    <source>
        <tissue evidence="1">Shoot tissue taken approximately 20 cm above the soil surface</tissue>
    </source>
</reference>
<organism evidence="1">
    <name type="scientific">Arundo donax</name>
    <name type="common">Giant reed</name>
    <name type="synonym">Donax arundinaceus</name>
    <dbReference type="NCBI Taxonomy" id="35708"/>
    <lineage>
        <taxon>Eukaryota</taxon>
        <taxon>Viridiplantae</taxon>
        <taxon>Streptophyta</taxon>
        <taxon>Embryophyta</taxon>
        <taxon>Tracheophyta</taxon>
        <taxon>Spermatophyta</taxon>
        <taxon>Magnoliopsida</taxon>
        <taxon>Liliopsida</taxon>
        <taxon>Poales</taxon>
        <taxon>Poaceae</taxon>
        <taxon>PACMAD clade</taxon>
        <taxon>Arundinoideae</taxon>
        <taxon>Arundineae</taxon>
        <taxon>Arundo</taxon>
    </lineage>
</organism>
<sequence length="50" mass="5940">MITRGESEMSNKQCSRSIGYICRLDRSGHGRRWCWRKVKLSMRSWPSNHA</sequence>
<dbReference type="EMBL" id="GBRH01227380">
    <property type="protein sequence ID" value="JAD70515.1"/>
    <property type="molecule type" value="Transcribed_RNA"/>
</dbReference>
<protein>
    <submittedName>
        <fullName evidence="1">Uncharacterized protein</fullName>
    </submittedName>
</protein>